<dbReference type="RefSeq" id="WP_107719635.1">
    <property type="nucleotide sequence ID" value="NZ_CP028475.1"/>
</dbReference>
<dbReference type="Proteomes" id="UP000241447">
    <property type="component" value="Chromosome"/>
</dbReference>
<evidence type="ECO:0000313" key="3">
    <source>
        <dbReference type="Proteomes" id="UP000241447"/>
    </source>
</evidence>
<organism evidence="2 3">
    <name type="scientific">Celeribacter baekdonensis</name>
    <dbReference type="NCBI Taxonomy" id="875171"/>
    <lineage>
        <taxon>Bacteria</taxon>
        <taxon>Pseudomonadati</taxon>
        <taxon>Pseudomonadota</taxon>
        <taxon>Alphaproteobacteria</taxon>
        <taxon>Rhodobacterales</taxon>
        <taxon>Roseobacteraceae</taxon>
        <taxon>Celeribacter</taxon>
    </lineage>
</organism>
<gene>
    <name evidence="2" type="ORF">DA792_08920</name>
</gene>
<evidence type="ECO:0000256" key="1">
    <source>
        <dbReference type="SAM" id="SignalP"/>
    </source>
</evidence>
<keyword evidence="1" id="KW-0732">Signal</keyword>
<dbReference type="AlphaFoldDB" id="A0A2R4M220"/>
<name>A0A2R4M220_9RHOB</name>
<protein>
    <submittedName>
        <fullName evidence="2">Uncharacterized protein</fullName>
    </submittedName>
</protein>
<feature type="chain" id="PRO_5015347366" evidence="1">
    <location>
        <begin position="26"/>
        <end position="120"/>
    </location>
</feature>
<sequence>MTFNSLKTIAAASLIAVASGTAAFAADMSYNYIVPGTYEHTNSVINLDLVRADDGGTVSIYDFTDGTQGALLGSEMIHAGANENVKVQLQPNVAQKALVVLSVDGMAPVATATINDFNQG</sequence>
<evidence type="ECO:0000313" key="2">
    <source>
        <dbReference type="EMBL" id="AVW91186.1"/>
    </source>
</evidence>
<dbReference type="EMBL" id="CP028475">
    <property type="protein sequence ID" value="AVW91186.1"/>
    <property type="molecule type" value="Genomic_DNA"/>
</dbReference>
<dbReference type="OrthoDB" id="7876219at2"/>
<accession>A0A2R4M220</accession>
<reference evidence="2 3" key="1">
    <citation type="submission" date="2018-03" db="EMBL/GenBank/DDBJ databases">
        <title>The Complete Genome of Celeribacter baekdonensis strain LH4, a Thiosulfate-Oxidizing Alphaproteobacterium Isolated from Gulf of Mexico Continental Slope Sediments.</title>
        <authorList>
            <person name="Flood B.E."/>
            <person name="Bailey J.V."/>
            <person name="Leprich D."/>
        </authorList>
    </citation>
    <scope>NUCLEOTIDE SEQUENCE [LARGE SCALE GENOMIC DNA]</scope>
    <source>
        <strain evidence="2 3">LH4</strain>
    </source>
</reference>
<feature type="signal peptide" evidence="1">
    <location>
        <begin position="1"/>
        <end position="25"/>
    </location>
</feature>
<proteinExistence type="predicted"/>
<dbReference type="KEGG" id="cbak:DA792_08920"/>